<sequence>MCVSTARSRLPAIPSLYDLGYISNFEANIMQDSKIVILIILSVFVTTVEIDSKKFASIQVYTASSNIYESLYTSILGVRELQADSYRAPYPIRGIAEKGTFVLCRGDLKFTITISVNDVYTSSSTDILTGVRSSIHVQLCLIDDFFARVTSYAYKKQ</sequence>
<gene>
    <name evidence="1" type="ORF">TKK_016955</name>
</gene>
<evidence type="ECO:0000313" key="1">
    <source>
        <dbReference type="EMBL" id="KAL3387867.1"/>
    </source>
</evidence>
<accession>A0ABD2W5P1</accession>
<proteinExistence type="predicted"/>
<protein>
    <submittedName>
        <fullName evidence="1">Uncharacterized protein</fullName>
    </submittedName>
</protein>
<dbReference type="AlphaFoldDB" id="A0ABD2W5P1"/>
<keyword evidence="2" id="KW-1185">Reference proteome</keyword>
<evidence type="ECO:0000313" key="2">
    <source>
        <dbReference type="Proteomes" id="UP001627154"/>
    </source>
</evidence>
<comment type="caution">
    <text evidence="1">The sequence shown here is derived from an EMBL/GenBank/DDBJ whole genome shotgun (WGS) entry which is preliminary data.</text>
</comment>
<dbReference type="Proteomes" id="UP001627154">
    <property type="component" value="Unassembled WGS sequence"/>
</dbReference>
<reference evidence="1 2" key="1">
    <citation type="journal article" date="2024" name="bioRxiv">
        <title>A reference genome for Trichogramma kaykai: A tiny desert-dwelling parasitoid wasp with competing sex-ratio distorters.</title>
        <authorList>
            <person name="Culotta J."/>
            <person name="Lindsey A.R."/>
        </authorList>
    </citation>
    <scope>NUCLEOTIDE SEQUENCE [LARGE SCALE GENOMIC DNA]</scope>
    <source>
        <strain evidence="1 2">KSX58</strain>
    </source>
</reference>
<organism evidence="1 2">
    <name type="scientific">Trichogramma kaykai</name>
    <dbReference type="NCBI Taxonomy" id="54128"/>
    <lineage>
        <taxon>Eukaryota</taxon>
        <taxon>Metazoa</taxon>
        <taxon>Ecdysozoa</taxon>
        <taxon>Arthropoda</taxon>
        <taxon>Hexapoda</taxon>
        <taxon>Insecta</taxon>
        <taxon>Pterygota</taxon>
        <taxon>Neoptera</taxon>
        <taxon>Endopterygota</taxon>
        <taxon>Hymenoptera</taxon>
        <taxon>Apocrita</taxon>
        <taxon>Proctotrupomorpha</taxon>
        <taxon>Chalcidoidea</taxon>
        <taxon>Trichogrammatidae</taxon>
        <taxon>Trichogramma</taxon>
    </lineage>
</organism>
<name>A0ABD2W5P1_9HYME</name>
<dbReference type="EMBL" id="JBJJXI010000136">
    <property type="protein sequence ID" value="KAL3387867.1"/>
    <property type="molecule type" value="Genomic_DNA"/>
</dbReference>